<dbReference type="Pfam" id="PF00583">
    <property type="entry name" value="Acetyltransf_1"/>
    <property type="match status" value="1"/>
</dbReference>
<keyword evidence="3" id="KW-1185">Reference proteome</keyword>
<feature type="domain" description="N-acetyltransferase" evidence="1">
    <location>
        <begin position="1"/>
        <end position="159"/>
    </location>
</feature>
<gene>
    <name evidence="2" type="ORF">MD483_18985</name>
</gene>
<dbReference type="Gene3D" id="3.40.630.30">
    <property type="match status" value="1"/>
</dbReference>
<evidence type="ECO:0000313" key="2">
    <source>
        <dbReference type="EMBL" id="MCW8335900.1"/>
    </source>
</evidence>
<protein>
    <submittedName>
        <fullName evidence="2">GNAT family N-acetyltransferase</fullName>
    </submittedName>
</protein>
<organism evidence="2 3">
    <name type="scientific">Vibrio paucivorans</name>
    <dbReference type="NCBI Taxonomy" id="2829489"/>
    <lineage>
        <taxon>Bacteria</taxon>
        <taxon>Pseudomonadati</taxon>
        <taxon>Pseudomonadota</taxon>
        <taxon>Gammaproteobacteria</taxon>
        <taxon>Vibrionales</taxon>
        <taxon>Vibrionaceae</taxon>
        <taxon>Vibrio</taxon>
    </lineage>
</organism>
<proteinExistence type="predicted"/>
<name>A0A9X3CJF6_9VIBR</name>
<dbReference type="SUPFAM" id="SSF55729">
    <property type="entry name" value="Acyl-CoA N-acyltransferases (Nat)"/>
    <property type="match status" value="1"/>
</dbReference>
<dbReference type="PROSITE" id="PS51186">
    <property type="entry name" value="GNAT"/>
    <property type="match status" value="1"/>
</dbReference>
<dbReference type="InterPro" id="IPR016181">
    <property type="entry name" value="Acyl_CoA_acyltransferase"/>
</dbReference>
<dbReference type="AlphaFoldDB" id="A0A9X3CJF6"/>
<comment type="caution">
    <text evidence="2">The sequence shown here is derived from an EMBL/GenBank/DDBJ whole genome shotgun (WGS) entry which is preliminary data.</text>
</comment>
<dbReference type="RefSeq" id="WP_265688983.1">
    <property type="nucleotide sequence ID" value="NZ_JAKRRX010000153.1"/>
</dbReference>
<dbReference type="InterPro" id="IPR000182">
    <property type="entry name" value="GNAT_dom"/>
</dbReference>
<accession>A0A9X3CJF6</accession>
<dbReference type="EMBL" id="JAKRRX010000153">
    <property type="protein sequence ID" value="MCW8335900.1"/>
    <property type="molecule type" value="Genomic_DNA"/>
</dbReference>
<dbReference type="Proteomes" id="UP001155586">
    <property type="component" value="Unassembled WGS sequence"/>
</dbReference>
<sequence>MELIPFEPKDYPLLIDWIPSAEFNYQWGGPAYQYPLTIEQITQHCDDDTIFPYLFKVRGVTAGYIELRKTNSTTCRLCRVLILDSHQGLGLSKNMLSLAILKAKSDHQCTTLTLCVFEHNAVAISLYTSLGFSVTSVQAGAREVCGRHWTGVEMVASIAASARLAQQVMS</sequence>
<evidence type="ECO:0000259" key="1">
    <source>
        <dbReference type="PROSITE" id="PS51186"/>
    </source>
</evidence>
<evidence type="ECO:0000313" key="3">
    <source>
        <dbReference type="Proteomes" id="UP001155586"/>
    </source>
</evidence>
<dbReference type="GO" id="GO:0016747">
    <property type="term" value="F:acyltransferase activity, transferring groups other than amino-acyl groups"/>
    <property type="evidence" value="ECO:0007669"/>
    <property type="project" value="InterPro"/>
</dbReference>
<reference evidence="2" key="1">
    <citation type="submission" date="2022-02" db="EMBL/GenBank/DDBJ databases">
        <title>Vibrio sp. nov., a new bacterium isolated from Bohai sea, China.</title>
        <authorList>
            <person name="Yuan Y."/>
        </authorList>
    </citation>
    <scope>NUCLEOTIDE SEQUENCE</scope>
    <source>
        <strain evidence="2">DBSS07</strain>
    </source>
</reference>